<reference evidence="4" key="1">
    <citation type="submission" date="2020-05" db="EMBL/GenBank/DDBJ databases">
        <authorList>
            <person name="Chiriac C."/>
            <person name="Salcher M."/>
            <person name="Ghai R."/>
            <person name="Kavagutti S V."/>
        </authorList>
    </citation>
    <scope>NUCLEOTIDE SEQUENCE</scope>
</reference>
<evidence type="ECO:0000256" key="1">
    <source>
        <dbReference type="ARBA" id="ARBA00022801"/>
    </source>
</evidence>
<dbReference type="InterPro" id="IPR051620">
    <property type="entry name" value="ORF904-like_C"/>
</dbReference>
<feature type="domain" description="DNA primase/polymerase bifunctional N-terminal" evidence="3">
    <location>
        <begin position="7"/>
        <end position="180"/>
    </location>
</feature>
<dbReference type="PANTHER" id="PTHR35372:SF2">
    <property type="entry name" value="SF3 HELICASE DOMAIN-CONTAINING PROTEIN"/>
    <property type="match status" value="1"/>
</dbReference>
<gene>
    <name evidence="4" type="ORF">UFOVP146_71</name>
</gene>
<dbReference type="EMBL" id="LR798192">
    <property type="protein sequence ID" value="CAB5079669.1"/>
    <property type="molecule type" value="Genomic_DNA"/>
</dbReference>
<protein>
    <submittedName>
        <fullName evidence="4">Prim_Pol domain containing protein</fullName>
    </submittedName>
</protein>
<proteinExistence type="predicted"/>
<accession>A0A6J7VT22</accession>
<dbReference type="GO" id="GO:0016787">
    <property type="term" value="F:hydrolase activity"/>
    <property type="evidence" value="ECO:0007669"/>
    <property type="project" value="UniProtKB-KW"/>
</dbReference>
<dbReference type="InterPro" id="IPR014820">
    <property type="entry name" value="PriCT_1"/>
</dbReference>
<dbReference type="CDD" id="cd04859">
    <property type="entry name" value="Prim_Pol"/>
    <property type="match status" value="1"/>
</dbReference>
<feature type="domain" description="Primase C-terminal 1" evidence="2">
    <location>
        <begin position="191"/>
        <end position="257"/>
    </location>
</feature>
<dbReference type="SUPFAM" id="SSF56747">
    <property type="entry name" value="Prim-pol domain"/>
    <property type="match status" value="1"/>
</dbReference>
<name>A0A6J7VT22_9CAUD</name>
<dbReference type="InterPro" id="IPR015330">
    <property type="entry name" value="DNA_primase/pol_bifunc_N"/>
</dbReference>
<dbReference type="Pfam" id="PF09250">
    <property type="entry name" value="Prim-Pol"/>
    <property type="match status" value="1"/>
</dbReference>
<dbReference type="PANTHER" id="PTHR35372">
    <property type="entry name" value="ATP BINDING PROTEIN-RELATED"/>
    <property type="match status" value="1"/>
</dbReference>
<evidence type="ECO:0000259" key="2">
    <source>
        <dbReference type="SMART" id="SM00942"/>
    </source>
</evidence>
<dbReference type="SMART" id="SM00943">
    <property type="entry name" value="Prim-Pol"/>
    <property type="match status" value="1"/>
</dbReference>
<evidence type="ECO:0000313" key="4">
    <source>
        <dbReference type="EMBL" id="CAB5079669.1"/>
    </source>
</evidence>
<organism evidence="4">
    <name type="scientific">uncultured Caudovirales phage</name>
    <dbReference type="NCBI Taxonomy" id="2100421"/>
    <lineage>
        <taxon>Viruses</taxon>
        <taxon>Duplodnaviria</taxon>
        <taxon>Heunggongvirae</taxon>
        <taxon>Uroviricota</taxon>
        <taxon>Caudoviricetes</taxon>
        <taxon>Peduoviridae</taxon>
        <taxon>Maltschvirus</taxon>
        <taxon>Maltschvirus maltsch</taxon>
    </lineage>
</organism>
<dbReference type="SMART" id="SM00942">
    <property type="entry name" value="PriCT_1"/>
    <property type="match status" value="1"/>
</dbReference>
<sequence>MRAVDYAIQYAERGWAVIPLHSVIGGKCTCGKDTCTSPGKHPQTVNGLKSATTDKDTINTWFKHWTNANIGIATGAISGIGVLDIDPGHGGDDSLYELTTKYGKIPDTVEAITQSQGRHIFFQYEDGFRTTAGKLGRGLDTRGDGGYVVASPSKGIKGEYHWEASSEPDNCPIVRAPAWVLQLLNRNKELEFASEKIMEGLRSSYLCSIGGTLRTRGVSFKAILACLVEENLARCEPPMSNTEVFTIARSMMNYAPTMEQNKVRISKNGKLH</sequence>
<evidence type="ECO:0000259" key="3">
    <source>
        <dbReference type="SMART" id="SM00943"/>
    </source>
</evidence>
<keyword evidence="1" id="KW-0378">Hydrolase</keyword>